<keyword evidence="8" id="KW-0804">Transcription</keyword>
<evidence type="ECO:0000256" key="11">
    <source>
        <dbReference type="ARBA" id="ARBA00032010"/>
    </source>
</evidence>
<evidence type="ECO:0000256" key="2">
    <source>
        <dbReference type="ARBA" id="ARBA00010289"/>
    </source>
</evidence>
<dbReference type="Pfam" id="PF25326">
    <property type="entry name" value="ARM_SRB8"/>
    <property type="match status" value="1"/>
</dbReference>
<feature type="region of interest" description="Disordered" evidence="12">
    <location>
        <begin position="101"/>
        <end position="298"/>
    </location>
</feature>
<name>A0AA97PPG4_PYRO3</name>
<dbReference type="GO" id="GO:0006357">
    <property type="term" value="P:regulation of transcription by RNA polymerase II"/>
    <property type="evidence" value="ECO:0007669"/>
    <property type="project" value="InterPro"/>
</dbReference>
<feature type="compositionally biased region" description="Basic and acidic residues" evidence="12">
    <location>
        <begin position="218"/>
        <end position="232"/>
    </location>
</feature>
<reference evidence="14" key="1">
    <citation type="journal article" date="2012" name="PLoS Genet.">
        <title>Comparative analysis of the genomes of two field isolates of the rice blast fungus Magnaporthe oryzae.</title>
        <authorList>
            <person name="Xue M."/>
            <person name="Yang J."/>
            <person name="Li Z."/>
            <person name="Hu S."/>
            <person name="Yao N."/>
            <person name="Dean R.A."/>
            <person name="Zhao W."/>
            <person name="Shen M."/>
            <person name="Zhang H."/>
            <person name="Li C."/>
            <person name="Liu L."/>
            <person name="Cao L."/>
            <person name="Xu X."/>
            <person name="Xing Y."/>
            <person name="Hsiang T."/>
            <person name="Zhang Z."/>
            <person name="Xu J.R."/>
            <person name="Peng Y.L."/>
        </authorList>
    </citation>
    <scope>NUCLEOTIDE SEQUENCE</scope>
    <source>
        <strain evidence="14">Y34</strain>
    </source>
</reference>
<comment type="subunit">
    <text evidence="3">Component of the SRB8-11 complex, which itself associates with the Mediator complex.</text>
</comment>
<dbReference type="GO" id="GO:0003712">
    <property type="term" value="F:transcription coregulator activity"/>
    <property type="evidence" value="ECO:0007669"/>
    <property type="project" value="InterPro"/>
</dbReference>
<evidence type="ECO:0000256" key="4">
    <source>
        <dbReference type="ARBA" id="ARBA00019622"/>
    </source>
</evidence>
<evidence type="ECO:0000256" key="6">
    <source>
        <dbReference type="ARBA" id="ARBA00023015"/>
    </source>
</evidence>
<evidence type="ECO:0000256" key="1">
    <source>
        <dbReference type="ARBA" id="ARBA00004123"/>
    </source>
</evidence>
<organism evidence="14">
    <name type="scientific">Pyricularia oryzae (strain Y34)</name>
    <name type="common">Rice blast fungus</name>
    <name type="synonym">Magnaporthe oryzae</name>
    <dbReference type="NCBI Taxonomy" id="1143189"/>
    <lineage>
        <taxon>Eukaryota</taxon>
        <taxon>Fungi</taxon>
        <taxon>Dikarya</taxon>
        <taxon>Ascomycota</taxon>
        <taxon>Pezizomycotina</taxon>
        <taxon>Sordariomycetes</taxon>
        <taxon>Sordariomycetidae</taxon>
        <taxon>Magnaporthales</taxon>
        <taxon>Pyriculariaceae</taxon>
        <taxon>Pyricularia</taxon>
    </lineage>
</organism>
<dbReference type="SMART" id="SM01281">
    <property type="entry name" value="Med12"/>
    <property type="match status" value="1"/>
</dbReference>
<dbReference type="InterPro" id="IPR019035">
    <property type="entry name" value="Mediator_Med12"/>
</dbReference>
<dbReference type="PANTHER" id="PTHR46567:SF1">
    <property type="entry name" value="MEDIATOR OF RNA POLYMERASE II TRANSCRIPTION SUBUNIT 12"/>
    <property type="match status" value="1"/>
</dbReference>
<dbReference type="Proteomes" id="UP000011086">
    <property type="component" value="Unassembled WGS sequence"/>
</dbReference>
<feature type="compositionally biased region" description="Polar residues" evidence="12">
    <location>
        <begin position="153"/>
        <end position="171"/>
    </location>
</feature>
<comment type="similarity">
    <text evidence="2">Belongs to the Mediator complex subunit 12 family.</text>
</comment>
<evidence type="ECO:0000256" key="7">
    <source>
        <dbReference type="ARBA" id="ARBA00023159"/>
    </source>
</evidence>
<evidence type="ECO:0000313" key="14">
    <source>
        <dbReference type="EMBL" id="ELQ42082.1"/>
    </source>
</evidence>
<comment type="subcellular location">
    <subcellularLocation>
        <location evidence="1">Nucleus</location>
    </subcellularLocation>
</comment>
<protein>
    <recommendedName>
        <fullName evidence="4">Mediator of RNA polymerase II transcription subunit 12</fullName>
    </recommendedName>
    <alternativeName>
        <fullName evidence="11">Mediator complex subunit 12</fullName>
    </alternativeName>
</protein>
<comment type="function">
    <text evidence="10">Component of the SRB8-11 complex. The SRB8-11 complex is a regulatory module of the Mediator complex which is itself involved in regulation of basal and activated RNA polymerase II-dependent transcription. The SRB8-11 complex may be involved in the transcriptional repression of a subset of genes regulated by Mediator. It may inhibit the association of the Mediator complex with RNA polymerase II to form the holoenzyme complex.</text>
</comment>
<keyword evidence="5" id="KW-0678">Repressor</keyword>
<accession>A0AA97PPG4</accession>
<feature type="compositionally biased region" description="Polar residues" evidence="12">
    <location>
        <begin position="246"/>
        <end position="277"/>
    </location>
</feature>
<dbReference type="GO" id="GO:0016592">
    <property type="term" value="C:mediator complex"/>
    <property type="evidence" value="ECO:0007669"/>
    <property type="project" value="InterPro"/>
</dbReference>
<dbReference type="PANTHER" id="PTHR46567">
    <property type="entry name" value="MEDIATOR OF RNA POLYMERASE II TRANSCRIPTION SUBUNIT 12"/>
    <property type="match status" value="1"/>
</dbReference>
<gene>
    <name evidence="14" type="ORF">OOU_Y34scaffold00233g8</name>
</gene>
<keyword evidence="7" id="KW-0010">Activator</keyword>
<dbReference type="InterPro" id="IPR057344">
    <property type="entry name" value="ARM_SRB8"/>
</dbReference>
<dbReference type="Pfam" id="PF09497">
    <property type="entry name" value="Med12"/>
    <property type="match status" value="1"/>
</dbReference>
<evidence type="ECO:0000256" key="3">
    <source>
        <dbReference type="ARBA" id="ARBA00011629"/>
    </source>
</evidence>
<feature type="compositionally biased region" description="Basic residues" evidence="12">
    <location>
        <begin position="129"/>
        <end position="147"/>
    </location>
</feature>
<keyword evidence="9" id="KW-0539">Nucleus</keyword>
<evidence type="ECO:0000256" key="5">
    <source>
        <dbReference type="ARBA" id="ARBA00022491"/>
    </source>
</evidence>
<sequence>MAKIVHTSVTADGLGLGQNPAEVEGLQTARLGAATAQQIESYVAPPNPSKMSAAPQSMANLQGSLFATTVLWSAHPTKSKAVLTPSPLDACPDLAYQAMKTSTAKQRTRRRGKSSVQSLRIPTFPDHKGRARVRGPHPVSRLRRRFWIRPIAPTNTQARPQQPTLHDSQPHQFHAIPDDINRCNHVNTSPQPRPDQQERRRRQKHRRSPHTENYLASGKKEDNNRRLAEEPPHFPGQPNLIDVCDTFNNNGRSAFSPEMTSRPSLAVQQQRQPTRSLSGGPPMRQSGPPPPQRTLSQSYLPHDLAGDVAPRNGASIRRGGSRLKLELSNDSFGHLASLGDSPTAAIDSSKAFTPSRIMSMADSASDIDMGALSPNNPNRVLPDGMSMLDTPSEPPNTALPMPRRRNRFPVPDPRRKSAPAPPPPLKKDARPRPWAIETPSIAPKYHQRTPDPHAPGVATRGTSTSSRAGSSTTSGAQVGHCADFFPWVGDHPEDHFSHKIITEGHYERQPGQHETSSARNYVFQALKQNRGLQGLSLVYSEVMRHRRDIGQVVAPPSFKPPPRVTLTDTKREVWLRDLANPAITLRRLSRTIPHGIRGRVLLDQCLNKKVPAERAVWLAKCVGANEIRAVKRKGANGALVMGGEAKWIRDWTICVEQFVETSVLLVASSDWSKWRADYAVRLARHLFCAELLDKDHYLEWLVTGVENSNFSKLPFWLVLSQIHWKDILRLRKHGRRLVCDILSHLQTIQAHPERELFQPLEEQLTSTVRSLMMMAPESFVLPSKWPKLRTTVQNILAHDDWPLQTVFRTIDTRNEQLTAGCVRSQPAARSVLIKVLDNALQSSIPEDLSARCLAVNKDIGAVARILLEWATSSQRPGSTKIYIAAYLLSSWASLPGFGITDTILRFLSSTAIQDSLRKEFIFHLVAELVRAELFSMERYIQWLIARGGVKNSTDVDPDGPADTRLLVELPINAISDSLKNIRASMLRRATYPVADQNREIENAIDITKRIMGWGQLAFPGKHVPNMSLQKFTKRLTRAGFQVKVQVAVWLRGAFMDTIKSHQASDQKEGFGSLSDTIFCNVRRILEACEDFRMLGEVIQALVPMTMCADILASCSDTLTMHTQVFAALRQLNPLSDCLMSRLTPIVAEETGPGVRRLLASITSLVACLPGKEDLAVKLGMDLVRYDRSSAIDACSPVSDNNPDGDLQEEGAIERLLASGSSMDKPTLERLFGTLVDTLRPNNGDESMEKFRSSISLLTKLRVFDSEYFDAQMTKWIQTRSKSPGAIQVLRLYPLMVSSGCLSLPLLVTALYGDTSVQDSAATTGARPPLFHQEIVKLLIRPLSERSSTSMSADEQYRFRIAQSLVIKKHPVAVLTAMRLAIGEFAGSPTEGRSNMPLADKILRTCIRSALMELALGDSNVVARVLLNNKQANAAQVAALLETEMDKILLPAKTGLGDVDSETALHISFEEILQLTNELTLPFCQLKLRASLAAESSSLAGGQAGDAGQRLQSQLDLFAGAMDKAIDARNMTWTGLLSCLNPEITQHLKNRAQARFLDMLPSASKEPLGLAPMELDMPAPDMKGCDEMAESLVSVVDAIVRGGSMGRPPQLVSAMADKLMDLWEILTMSPMSAAQVETRHAVQKHWLPHLLTFITLHTATFDTSKASIEVRARAVLALSGIMIELSNSLMGPVDSSATSEPNPSALIQRVFDSALVLVDSLPEDVRAGVGRVILESTSDSRLRYLMSWIPDPGADRHYLVPGVGVTTTGGGSDPRRAALISQLTAAPPESRGKPFAPRRWELLNEPTPNIGENDSSLSLTLFKAFKLQ</sequence>
<evidence type="ECO:0000259" key="13">
    <source>
        <dbReference type="SMART" id="SM01281"/>
    </source>
</evidence>
<evidence type="ECO:0000256" key="8">
    <source>
        <dbReference type="ARBA" id="ARBA00023163"/>
    </source>
</evidence>
<feature type="compositionally biased region" description="Low complexity" evidence="12">
    <location>
        <begin position="458"/>
        <end position="476"/>
    </location>
</feature>
<evidence type="ECO:0000256" key="12">
    <source>
        <dbReference type="SAM" id="MobiDB-lite"/>
    </source>
</evidence>
<keyword evidence="6" id="KW-0805">Transcription regulation</keyword>
<evidence type="ECO:0000256" key="9">
    <source>
        <dbReference type="ARBA" id="ARBA00023242"/>
    </source>
</evidence>
<feature type="domain" description="Mediator complex subunit Med12" evidence="13">
    <location>
        <begin position="557"/>
        <end position="620"/>
    </location>
</feature>
<feature type="compositionally biased region" description="Basic residues" evidence="12">
    <location>
        <begin position="199"/>
        <end position="208"/>
    </location>
</feature>
<feature type="region of interest" description="Disordered" evidence="12">
    <location>
        <begin position="368"/>
        <end position="476"/>
    </location>
</feature>
<dbReference type="EMBL" id="JH793149">
    <property type="protein sequence ID" value="ELQ42082.1"/>
    <property type="molecule type" value="Genomic_DNA"/>
</dbReference>
<evidence type="ECO:0000256" key="10">
    <source>
        <dbReference type="ARBA" id="ARBA00025661"/>
    </source>
</evidence>
<proteinExistence type="inferred from homology"/>